<dbReference type="SMART" id="SM00829">
    <property type="entry name" value="PKS_ER"/>
    <property type="match status" value="1"/>
</dbReference>
<evidence type="ECO:0000313" key="9">
    <source>
        <dbReference type="Proteomes" id="UP001149165"/>
    </source>
</evidence>
<dbReference type="SUPFAM" id="SSF51735">
    <property type="entry name" value="NAD(P)-binding Rossmann-fold domains"/>
    <property type="match status" value="1"/>
</dbReference>
<dbReference type="EMBL" id="JAPQKH010000004">
    <property type="protein sequence ID" value="KAJ5100597.1"/>
    <property type="molecule type" value="Genomic_DNA"/>
</dbReference>
<evidence type="ECO:0000256" key="2">
    <source>
        <dbReference type="ARBA" id="ARBA00008072"/>
    </source>
</evidence>
<dbReference type="Gene3D" id="3.40.50.720">
    <property type="entry name" value="NAD(P)-binding Rossmann-like Domain"/>
    <property type="match status" value="1"/>
</dbReference>
<dbReference type="CDD" id="cd08278">
    <property type="entry name" value="benzyl_alcohol_DH"/>
    <property type="match status" value="1"/>
</dbReference>
<sequence length="380" mass="40465">MPAVKAIVAELPTTPLVRNWSLQDVDVGSPGDDEVLVELYASGICQSDILLGSLPSGAVGVEYPKIVGHEGAGVVQEVGKNVQSVAVGDPVVLSFSSCESCAQCEESHPAYCEDFKPRNYRGKLESTKMSSSGEKVWTEFFGQSSFSQLSVVNKTSIVNVKGLIHDLSELKLFAPLGCGFQTGMGAVQNVAQVTPKDVVLISGLGAVGMGAVMTAAIEQCKTIIAVDRVKSRLDSARKAGATHVINTSDPSFTNLDEAVRALVPGGVSIAIDATGAAEIIEQSMKATRKRGKMILVGVPPLDYFVHIRGTDILNSGRSVAGCLVGDCDSQVAIPQIIKWYREGKFPIDQCVQSFDAVEYEKALESFKNGETIKPVLVWKE</sequence>
<dbReference type="InterPro" id="IPR002328">
    <property type="entry name" value="ADH_Zn_CS"/>
</dbReference>
<dbReference type="PANTHER" id="PTHR43350">
    <property type="entry name" value="NAD-DEPENDENT ALCOHOL DEHYDROGENASE"/>
    <property type="match status" value="1"/>
</dbReference>
<dbReference type="Pfam" id="PF00107">
    <property type="entry name" value="ADH_zinc_N"/>
    <property type="match status" value="1"/>
</dbReference>
<evidence type="ECO:0000256" key="1">
    <source>
        <dbReference type="ARBA" id="ARBA00001947"/>
    </source>
</evidence>
<keyword evidence="4 6" id="KW-0862">Zinc</keyword>
<evidence type="ECO:0000256" key="6">
    <source>
        <dbReference type="RuleBase" id="RU361277"/>
    </source>
</evidence>
<comment type="caution">
    <text evidence="8">The sequence shown here is derived from an EMBL/GenBank/DDBJ whole genome shotgun (WGS) entry which is preliminary data.</text>
</comment>
<organism evidence="8 9">
    <name type="scientific">Penicillium angulare</name>
    <dbReference type="NCBI Taxonomy" id="116970"/>
    <lineage>
        <taxon>Eukaryota</taxon>
        <taxon>Fungi</taxon>
        <taxon>Dikarya</taxon>
        <taxon>Ascomycota</taxon>
        <taxon>Pezizomycotina</taxon>
        <taxon>Eurotiomycetes</taxon>
        <taxon>Eurotiomycetidae</taxon>
        <taxon>Eurotiales</taxon>
        <taxon>Aspergillaceae</taxon>
        <taxon>Penicillium</taxon>
    </lineage>
</organism>
<dbReference type="OrthoDB" id="1560166at2759"/>
<dbReference type="SUPFAM" id="SSF50129">
    <property type="entry name" value="GroES-like"/>
    <property type="match status" value="1"/>
</dbReference>
<comment type="similarity">
    <text evidence="2 6">Belongs to the zinc-containing alcohol dehydrogenase family.</text>
</comment>
<feature type="domain" description="Enoyl reductase (ER)" evidence="7">
    <location>
        <begin position="15"/>
        <end position="376"/>
    </location>
</feature>
<protein>
    <recommendedName>
        <fullName evidence="7">Enoyl reductase (ER) domain-containing protein</fullName>
    </recommendedName>
</protein>
<comment type="cofactor">
    <cofactor evidence="1 6">
        <name>Zn(2+)</name>
        <dbReference type="ChEBI" id="CHEBI:29105"/>
    </cofactor>
</comment>
<keyword evidence="5" id="KW-0560">Oxidoreductase</keyword>
<dbReference type="InterPro" id="IPR036291">
    <property type="entry name" value="NAD(P)-bd_dom_sf"/>
</dbReference>
<dbReference type="FunFam" id="3.40.50.720:FF:000003">
    <property type="entry name" value="S-(hydroxymethyl)glutathione dehydrogenase"/>
    <property type="match status" value="1"/>
</dbReference>
<evidence type="ECO:0000256" key="5">
    <source>
        <dbReference type="ARBA" id="ARBA00023002"/>
    </source>
</evidence>
<dbReference type="InterPro" id="IPR020843">
    <property type="entry name" value="ER"/>
</dbReference>
<dbReference type="PROSITE" id="PS00059">
    <property type="entry name" value="ADH_ZINC"/>
    <property type="match status" value="1"/>
</dbReference>
<dbReference type="GO" id="GO:0016491">
    <property type="term" value="F:oxidoreductase activity"/>
    <property type="evidence" value="ECO:0007669"/>
    <property type="project" value="UniProtKB-KW"/>
</dbReference>
<reference evidence="8" key="1">
    <citation type="submission" date="2022-11" db="EMBL/GenBank/DDBJ databases">
        <authorList>
            <person name="Petersen C."/>
        </authorList>
    </citation>
    <scope>NUCLEOTIDE SEQUENCE</scope>
    <source>
        <strain evidence="8">IBT 30069</strain>
    </source>
</reference>
<dbReference type="InterPro" id="IPR013154">
    <property type="entry name" value="ADH-like_N"/>
</dbReference>
<keyword evidence="3 6" id="KW-0479">Metal-binding</keyword>
<dbReference type="InterPro" id="IPR013149">
    <property type="entry name" value="ADH-like_C"/>
</dbReference>
<dbReference type="InterPro" id="IPR011032">
    <property type="entry name" value="GroES-like_sf"/>
</dbReference>
<evidence type="ECO:0000256" key="4">
    <source>
        <dbReference type="ARBA" id="ARBA00022833"/>
    </source>
</evidence>
<evidence type="ECO:0000313" key="8">
    <source>
        <dbReference type="EMBL" id="KAJ5100597.1"/>
    </source>
</evidence>
<dbReference type="Pfam" id="PF08240">
    <property type="entry name" value="ADH_N"/>
    <property type="match status" value="1"/>
</dbReference>
<evidence type="ECO:0000256" key="3">
    <source>
        <dbReference type="ARBA" id="ARBA00022723"/>
    </source>
</evidence>
<reference evidence="8" key="2">
    <citation type="journal article" date="2023" name="IMA Fungus">
        <title>Comparative genomic study of the Penicillium genus elucidates a diverse pangenome and 15 lateral gene transfer events.</title>
        <authorList>
            <person name="Petersen C."/>
            <person name="Sorensen T."/>
            <person name="Nielsen M.R."/>
            <person name="Sondergaard T.E."/>
            <person name="Sorensen J.L."/>
            <person name="Fitzpatrick D.A."/>
            <person name="Frisvad J.C."/>
            <person name="Nielsen K.L."/>
        </authorList>
    </citation>
    <scope>NUCLEOTIDE SEQUENCE</scope>
    <source>
        <strain evidence="8">IBT 30069</strain>
    </source>
</reference>
<gene>
    <name evidence="8" type="ORF">N7456_006649</name>
</gene>
<accession>A0A9W9FIH9</accession>
<name>A0A9W9FIH9_9EURO</name>
<dbReference type="AlphaFoldDB" id="A0A9W9FIH9"/>
<dbReference type="PANTHER" id="PTHR43350:SF2">
    <property type="entry name" value="GROES-LIKE ZINC-BINDING ALCOHOL DEHYDROGENASE FAMILY PROTEIN"/>
    <property type="match status" value="1"/>
</dbReference>
<evidence type="ECO:0000259" key="7">
    <source>
        <dbReference type="SMART" id="SM00829"/>
    </source>
</evidence>
<dbReference type="Gene3D" id="3.90.180.10">
    <property type="entry name" value="Medium-chain alcohol dehydrogenases, catalytic domain"/>
    <property type="match status" value="1"/>
</dbReference>
<keyword evidence="9" id="KW-1185">Reference proteome</keyword>
<dbReference type="GO" id="GO:0008270">
    <property type="term" value="F:zinc ion binding"/>
    <property type="evidence" value="ECO:0007669"/>
    <property type="project" value="InterPro"/>
</dbReference>
<proteinExistence type="inferred from homology"/>
<dbReference type="Proteomes" id="UP001149165">
    <property type="component" value="Unassembled WGS sequence"/>
</dbReference>